<dbReference type="SUPFAM" id="SSF46785">
    <property type="entry name" value="Winged helix' DNA-binding domain"/>
    <property type="match status" value="1"/>
</dbReference>
<dbReference type="InterPro" id="IPR014036">
    <property type="entry name" value="DeoR-like_C"/>
</dbReference>
<dbReference type="InterPro" id="IPR018356">
    <property type="entry name" value="Tscrpt_reg_HTH_DeoR_CS"/>
</dbReference>
<keyword evidence="6" id="KW-1185">Reference proteome</keyword>
<dbReference type="InterPro" id="IPR036388">
    <property type="entry name" value="WH-like_DNA-bd_sf"/>
</dbReference>
<keyword evidence="1" id="KW-0805">Transcription regulation</keyword>
<evidence type="ECO:0000313" key="5">
    <source>
        <dbReference type="EMBL" id="MBC9206184.1"/>
    </source>
</evidence>
<reference evidence="5 6" key="1">
    <citation type="journal article" date="2013" name="Int. J. Syst. Evol. Microbiol.">
        <title>Roseomonas aerophila sp. nov., isolated from air.</title>
        <authorList>
            <person name="Kim S.J."/>
            <person name="Weon H.Y."/>
            <person name="Ahn J.H."/>
            <person name="Hong S.B."/>
            <person name="Seok S.J."/>
            <person name="Whang K.S."/>
            <person name="Kwon S.W."/>
        </authorList>
    </citation>
    <scope>NUCLEOTIDE SEQUENCE [LARGE SCALE GENOMIC DNA]</scope>
    <source>
        <strain evidence="5 6">NBRC 108923</strain>
    </source>
</reference>
<dbReference type="RefSeq" id="WP_187783359.1">
    <property type="nucleotide sequence ID" value="NZ_JACTVA010000005.1"/>
</dbReference>
<dbReference type="PROSITE" id="PS51000">
    <property type="entry name" value="HTH_DEOR_2"/>
    <property type="match status" value="1"/>
</dbReference>
<dbReference type="Proteomes" id="UP000626026">
    <property type="component" value="Unassembled WGS sequence"/>
</dbReference>
<accession>A0ABR7RIP5</accession>
<dbReference type="Pfam" id="PF00455">
    <property type="entry name" value="DeoRC"/>
    <property type="match status" value="1"/>
</dbReference>
<dbReference type="PANTHER" id="PTHR30363">
    <property type="entry name" value="HTH-TYPE TRANSCRIPTIONAL REGULATOR SRLR-RELATED"/>
    <property type="match status" value="1"/>
</dbReference>
<keyword evidence="3" id="KW-0804">Transcription</keyword>
<protein>
    <submittedName>
        <fullName evidence="5">DeoR/GlpR transcriptional regulator</fullName>
    </submittedName>
</protein>
<evidence type="ECO:0000259" key="4">
    <source>
        <dbReference type="PROSITE" id="PS51000"/>
    </source>
</evidence>
<dbReference type="SMART" id="SM00420">
    <property type="entry name" value="HTH_DEOR"/>
    <property type="match status" value="1"/>
</dbReference>
<evidence type="ECO:0000256" key="3">
    <source>
        <dbReference type="ARBA" id="ARBA00023163"/>
    </source>
</evidence>
<dbReference type="Gene3D" id="1.10.10.10">
    <property type="entry name" value="Winged helix-like DNA-binding domain superfamily/Winged helix DNA-binding domain"/>
    <property type="match status" value="1"/>
</dbReference>
<dbReference type="InterPro" id="IPR050313">
    <property type="entry name" value="Carb_Metab_HTH_regulators"/>
</dbReference>
<dbReference type="PRINTS" id="PR00037">
    <property type="entry name" value="HTHLACR"/>
</dbReference>
<dbReference type="SMART" id="SM01134">
    <property type="entry name" value="DeoRC"/>
    <property type="match status" value="1"/>
</dbReference>
<dbReference type="InterPro" id="IPR037171">
    <property type="entry name" value="NagB/RpiA_transferase-like"/>
</dbReference>
<dbReference type="Pfam" id="PF08220">
    <property type="entry name" value="HTH_DeoR"/>
    <property type="match status" value="1"/>
</dbReference>
<dbReference type="SUPFAM" id="SSF100950">
    <property type="entry name" value="NagB/RpiA/CoA transferase-like"/>
    <property type="match status" value="1"/>
</dbReference>
<evidence type="ECO:0000256" key="1">
    <source>
        <dbReference type="ARBA" id="ARBA00023015"/>
    </source>
</evidence>
<evidence type="ECO:0000313" key="6">
    <source>
        <dbReference type="Proteomes" id="UP000626026"/>
    </source>
</evidence>
<keyword evidence="2" id="KW-0238">DNA-binding</keyword>
<proteinExistence type="predicted"/>
<dbReference type="PANTHER" id="PTHR30363:SF44">
    <property type="entry name" value="AGA OPERON TRANSCRIPTIONAL REPRESSOR-RELATED"/>
    <property type="match status" value="1"/>
</dbReference>
<dbReference type="InterPro" id="IPR036390">
    <property type="entry name" value="WH_DNA-bd_sf"/>
</dbReference>
<dbReference type="PROSITE" id="PS00894">
    <property type="entry name" value="HTH_DEOR_1"/>
    <property type="match status" value="1"/>
</dbReference>
<name>A0ABR7RIP5_9PROT</name>
<dbReference type="Gene3D" id="3.40.50.1360">
    <property type="match status" value="1"/>
</dbReference>
<gene>
    <name evidence="5" type="ORF">IBL26_04995</name>
</gene>
<comment type="caution">
    <text evidence="5">The sequence shown here is derived from an EMBL/GenBank/DDBJ whole genome shotgun (WGS) entry which is preliminary data.</text>
</comment>
<evidence type="ECO:0000256" key="2">
    <source>
        <dbReference type="ARBA" id="ARBA00023125"/>
    </source>
</evidence>
<dbReference type="InterPro" id="IPR001034">
    <property type="entry name" value="DeoR_HTH"/>
</dbReference>
<sequence length="260" mass="27313">MRAAERRDRIVGLVAEHQRMTVEALAHRLGASQETIRRDLTELDAKHLLRKVHGGAMVSGSVGEGAFQRRMVENLPGKRAIAAAAIPLFQPGEALCIDTGSTTLAFAAELARRGDLTIITNAAGIAQQAAQGGNRTFLLGGEHRANAGENVGPLVLQQLAGFSPDHAVLTVGGITETGLHDFDLEEAMIARAMIERCRSVTVLADAAKFGRVALFPLCALAGLHRLVTDVPPPPSMAAALKAAGTEVVVAPPAPLSTEFD</sequence>
<dbReference type="EMBL" id="JACTVA010000005">
    <property type="protein sequence ID" value="MBC9206184.1"/>
    <property type="molecule type" value="Genomic_DNA"/>
</dbReference>
<organism evidence="5 6">
    <name type="scientific">Teichococcus aerophilus</name>
    <dbReference type="NCBI Taxonomy" id="1224513"/>
    <lineage>
        <taxon>Bacteria</taxon>
        <taxon>Pseudomonadati</taxon>
        <taxon>Pseudomonadota</taxon>
        <taxon>Alphaproteobacteria</taxon>
        <taxon>Acetobacterales</taxon>
        <taxon>Roseomonadaceae</taxon>
        <taxon>Roseomonas</taxon>
    </lineage>
</organism>
<feature type="domain" description="HTH deoR-type" evidence="4">
    <location>
        <begin position="3"/>
        <end position="58"/>
    </location>
</feature>